<sequence length="92" mass="10036">MTAIHRTDLLQVTAQSCGTVLLSLTMSGVTTLSDVFQQVRTSAPAESGIVTVRLRNRTQGWTQQHNIVFRPASAKTSSPGRRTDDTYPSLFA</sequence>
<dbReference type="EMBL" id="SJSA01000001">
    <property type="protein sequence ID" value="TGG39470.1"/>
    <property type="molecule type" value="Genomic_DNA"/>
</dbReference>
<keyword evidence="3" id="KW-1185">Reference proteome</keyword>
<comment type="caution">
    <text evidence="2">The sequence shown here is derived from an EMBL/GenBank/DDBJ whole genome shotgun (WGS) entry which is preliminary data.</text>
</comment>
<dbReference type="RefSeq" id="WP_135470045.1">
    <property type="nucleotide sequence ID" value="NZ_CASCNC010000056.1"/>
</dbReference>
<accession>A0A4Z0V827</accession>
<name>A0A4Z0V827_9BACT</name>
<dbReference type="Proteomes" id="UP000297635">
    <property type="component" value="Unassembled WGS sequence"/>
</dbReference>
<evidence type="ECO:0000313" key="2">
    <source>
        <dbReference type="EMBL" id="TGG39470.1"/>
    </source>
</evidence>
<dbReference type="AlphaFoldDB" id="A0A4Z0V827"/>
<protein>
    <submittedName>
        <fullName evidence="2">Uncharacterized protein</fullName>
    </submittedName>
</protein>
<dbReference type="GeneID" id="82148477"/>
<proteinExistence type="predicted"/>
<evidence type="ECO:0000313" key="3">
    <source>
        <dbReference type="Proteomes" id="UP000297635"/>
    </source>
</evidence>
<feature type="region of interest" description="Disordered" evidence="1">
    <location>
        <begin position="71"/>
        <end position="92"/>
    </location>
</feature>
<gene>
    <name evidence="2" type="ORF">EZ315_01650</name>
</gene>
<reference evidence="2 3" key="1">
    <citation type="submission" date="2019-02" db="EMBL/GenBank/DDBJ databases">
        <title>Isolation and identification of novel species under the genus Muribaculum.</title>
        <authorList>
            <person name="Miyake S."/>
            <person name="Ding Y."/>
            <person name="Low A."/>
            <person name="Soh M."/>
            <person name="Seedorf H."/>
        </authorList>
    </citation>
    <scope>NUCLEOTIDE SEQUENCE [LARGE SCALE GENOMIC DNA]</scope>
    <source>
        <strain evidence="2 3">TLL-A3</strain>
    </source>
</reference>
<organism evidence="2 3">
    <name type="scientific">Duncaniella freteri</name>
    <dbReference type="NCBI Taxonomy" id="2530391"/>
    <lineage>
        <taxon>Bacteria</taxon>
        <taxon>Pseudomonadati</taxon>
        <taxon>Bacteroidota</taxon>
        <taxon>Bacteroidia</taxon>
        <taxon>Bacteroidales</taxon>
        <taxon>Muribaculaceae</taxon>
        <taxon>Duncaniella</taxon>
    </lineage>
</organism>
<evidence type="ECO:0000256" key="1">
    <source>
        <dbReference type="SAM" id="MobiDB-lite"/>
    </source>
</evidence>